<protein>
    <submittedName>
        <fullName evidence="11">Uncharacterized protein</fullName>
    </submittedName>
</protein>
<dbReference type="GO" id="GO:0005694">
    <property type="term" value="C:chromosome"/>
    <property type="evidence" value="ECO:0007669"/>
    <property type="project" value="UniProtKB-SubCell"/>
</dbReference>
<dbReference type="Proteomes" id="UP000631114">
    <property type="component" value="Unassembled WGS sequence"/>
</dbReference>
<dbReference type="Pfam" id="PF00856">
    <property type="entry name" value="SET"/>
    <property type="match status" value="1"/>
</dbReference>
<keyword evidence="7" id="KW-0539">Nucleus</keyword>
<dbReference type="PROSITE" id="PS50280">
    <property type="entry name" value="SET"/>
    <property type="match status" value="1"/>
</dbReference>
<dbReference type="AlphaFoldDB" id="A0A835LZ81"/>
<evidence type="ECO:0000313" key="11">
    <source>
        <dbReference type="EMBL" id="KAF9604856.1"/>
    </source>
</evidence>
<dbReference type="Pfam" id="PF10440">
    <property type="entry name" value="WIYLD"/>
    <property type="match status" value="1"/>
</dbReference>
<evidence type="ECO:0000259" key="9">
    <source>
        <dbReference type="PROSITE" id="PS50280"/>
    </source>
</evidence>
<dbReference type="SMART" id="SM00468">
    <property type="entry name" value="PreSET"/>
    <property type="match status" value="1"/>
</dbReference>
<evidence type="ECO:0000256" key="3">
    <source>
        <dbReference type="ARBA" id="ARBA00022454"/>
    </source>
</evidence>
<evidence type="ECO:0000313" key="12">
    <source>
        <dbReference type="Proteomes" id="UP000631114"/>
    </source>
</evidence>
<feature type="compositionally biased region" description="Basic and acidic residues" evidence="8">
    <location>
        <begin position="63"/>
        <end position="76"/>
    </location>
</feature>
<feature type="compositionally biased region" description="Basic and acidic residues" evidence="8">
    <location>
        <begin position="328"/>
        <end position="342"/>
    </location>
</feature>
<evidence type="ECO:0000256" key="1">
    <source>
        <dbReference type="ARBA" id="ARBA00004123"/>
    </source>
</evidence>
<feature type="region of interest" description="Disordered" evidence="8">
    <location>
        <begin position="485"/>
        <end position="537"/>
    </location>
</feature>
<dbReference type="InterPro" id="IPR043017">
    <property type="entry name" value="WIYLD_dom_sf"/>
</dbReference>
<dbReference type="InterPro" id="IPR001214">
    <property type="entry name" value="SET_dom"/>
</dbReference>
<name>A0A835LZ81_9MAGN</name>
<dbReference type="Gene3D" id="1.10.8.850">
    <property type="entry name" value="Histone-lysine N methyltransferase , C-terminal domain-like"/>
    <property type="match status" value="1"/>
</dbReference>
<gene>
    <name evidence="11" type="ORF">IFM89_010531</name>
</gene>
<comment type="subcellular location">
    <subcellularLocation>
        <location evidence="2">Chromosome</location>
    </subcellularLocation>
    <subcellularLocation>
        <location evidence="1">Nucleus</location>
    </subcellularLocation>
</comment>
<comment type="caution">
    <text evidence="11">The sequence shown here is derived from an EMBL/GenBank/DDBJ whole genome shotgun (WGS) entry which is preliminary data.</text>
</comment>
<keyword evidence="12" id="KW-1185">Reference proteome</keyword>
<dbReference type="Pfam" id="PF05033">
    <property type="entry name" value="Pre-SET"/>
    <property type="match status" value="1"/>
</dbReference>
<keyword evidence="5" id="KW-0479">Metal-binding</keyword>
<keyword evidence="4" id="KW-0808">Transferase</keyword>
<feature type="domain" description="Pre-SET" evidence="10">
    <location>
        <begin position="611"/>
        <end position="709"/>
    </location>
</feature>
<dbReference type="FunFam" id="2.170.270.10:FF:000046">
    <property type="entry name" value="SET-domain containing protein lysine methyltransferase family protein"/>
    <property type="match status" value="1"/>
</dbReference>
<dbReference type="InterPro" id="IPR007728">
    <property type="entry name" value="Pre-SET_dom"/>
</dbReference>
<feature type="region of interest" description="Disordered" evidence="8">
    <location>
        <begin position="301"/>
        <end position="345"/>
    </location>
</feature>
<evidence type="ECO:0000256" key="6">
    <source>
        <dbReference type="ARBA" id="ARBA00022833"/>
    </source>
</evidence>
<evidence type="ECO:0000256" key="2">
    <source>
        <dbReference type="ARBA" id="ARBA00004286"/>
    </source>
</evidence>
<dbReference type="InterPro" id="IPR046341">
    <property type="entry name" value="SET_dom_sf"/>
</dbReference>
<dbReference type="OrthoDB" id="308383at2759"/>
<dbReference type="PANTHER" id="PTHR46450">
    <property type="entry name" value="INACTIVE HISTONE-LYSINE N-METHYLTRANSFERASE SUVR1-RELATED"/>
    <property type="match status" value="1"/>
</dbReference>
<dbReference type="Gene3D" id="2.170.270.10">
    <property type="entry name" value="SET domain"/>
    <property type="match status" value="1"/>
</dbReference>
<dbReference type="PROSITE" id="PS50867">
    <property type="entry name" value="PRE_SET"/>
    <property type="match status" value="1"/>
</dbReference>
<dbReference type="GO" id="GO:0008270">
    <property type="term" value="F:zinc ion binding"/>
    <property type="evidence" value="ECO:0007669"/>
    <property type="project" value="InterPro"/>
</dbReference>
<feature type="domain" description="SET" evidence="9">
    <location>
        <begin position="712"/>
        <end position="846"/>
    </location>
</feature>
<dbReference type="SUPFAM" id="SSF82199">
    <property type="entry name" value="SET domain"/>
    <property type="match status" value="1"/>
</dbReference>
<evidence type="ECO:0000256" key="7">
    <source>
        <dbReference type="ARBA" id="ARBA00023242"/>
    </source>
</evidence>
<dbReference type="GO" id="GO:0005634">
    <property type="term" value="C:nucleus"/>
    <property type="evidence" value="ECO:0007669"/>
    <property type="project" value="UniProtKB-SubCell"/>
</dbReference>
<dbReference type="PANTHER" id="PTHR46450:SF24">
    <property type="entry name" value="HISTONE-LYSINE N-METHYLTRANSFERASE SUVR4"/>
    <property type="match status" value="1"/>
</dbReference>
<dbReference type="SMART" id="SM00317">
    <property type="entry name" value="SET"/>
    <property type="match status" value="1"/>
</dbReference>
<sequence>MTREKAAMAVNAMKAIGVSEQSVTPVLKKLLKLYDKNWSLIEDENYRVLADAIFECQDIEVEQEKKSKEAPSHEELDGPPLKRLRLRKQGEASLSGATSFSKPNVEEANHALSYPCKERAEPLSSSHRGRIDEHEPISFCEKGKQKQPVSPHVLCSRDNMEPSQLHFGDKRLDHELTSPQTCSRGKGPIFSSQTSLRQETEHQSLAPFRDSTVESNAVLSQSHLRAEEMETGSGTAHRAKGSRRVCLKEPKVEPGILLVPKQKMLHPRENNGLMSPKTEPFADDYPPFEVPIAVMRPPSPGQTCNEDPVQKEACSTENYGETNGHEPLASEDKHDSVPDRACETGSSLELTNVTETPTSFEIASSPLGDVKISLSCNQASGRPDFQIPNLDAVLKAVEDKCLRSHKVLEPNFSLMKVMQEMCQCFLELGTESTNSTQESFVHITSDLNFLKKSSLRNAFGAKGDHQGNFRMPESLSAESLNLHSSDKLVSPGSPKTLLLNGPDSHLNESGSGSSSSERNTEANERNTEANDPNSNLRSLVIFQPQDSTVDEVRPIHDVYDISKGEERVSISLVNEVSSELYPPSFFYIPRNLSYQSAYVNVSLARIGDEDCCSNCFGNCLSSSIPCACARETGGEFAYTVEGLVKEKFLDECISMYRDPRPERHYYCKKCPLERFNDPCKGHLVRKFIKECWSKCGCSKRCGNRVVQRGIACSLQVFLTSEGKGWGLRTLQDLPRGTFVCEYVGEILTNTELYERNLRSTGNEKHTYPVLLDADWGSESSLKDEEALCLDATYYGNVARFINHRCYDATMVEIPVEVETPDRHYYHLAFFTTRDVYALEELTWDYGIDFKDHKHPVKAFRCFCGSKCCRDMKRSNRTKSKR</sequence>
<dbReference type="GO" id="GO:0042054">
    <property type="term" value="F:histone methyltransferase activity"/>
    <property type="evidence" value="ECO:0007669"/>
    <property type="project" value="InterPro"/>
</dbReference>
<dbReference type="PROSITE" id="PS51580">
    <property type="entry name" value="SAM_MT43_3"/>
    <property type="match status" value="1"/>
</dbReference>
<organism evidence="11 12">
    <name type="scientific">Coptis chinensis</name>
    <dbReference type="NCBI Taxonomy" id="261450"/>
    <lineage>
        <taxon>Eukaryota</taxon>
        <taxon>Viridiplantae</taxon>
        <taxon>Streptophyta</taxon>
        <taxon>Embryophyta</taxon>
        <taxon>Tracheophyta</taxon>
        <taxon>Spermatophyta</taxon>
        <taxon>Magnoliopsida</taxon>
        <taxon>Ranunculales</taxon>
        <taxon>Ranunculaceae</taxon>
        <taxon>Coptidoideae</taxon>
        <taxon>Coptis</taxon>
    </lineage>
</organism>
<feature type="region of interest" description="Disordered" evidence="8">
    <location>
        <begin position="63"/>
        <end position="84"/>
    </location>
</feature>
<keyword evidence="6" id="KW-0862">Zinc</keyword>
<evidence type="ECO:0000256" key="8">
    <source>
        <dbReference type="SAM" id="MobiDB-lite"/>
    </source>
</evidence>
<keyword evidence="3" id="KW-0158">Chromosome</keyword>
<proteinExistence type="predicted"/>
<feature type="compositionally biased region" description="Basic and acidic residues" evidence="8">
    <location>
        <begin position="518"/>
        <end position="528"/>
    </location>
</feature>
<evidence type="ECO:0000256" key="5">
    <source>
        <dbReference type="ARBA" id="ARBA00022723"/>
    </source>
</evidence>
<dbReference type="InterPro" id="IPR025776">
    <property type="entry name" value="SUVR4/1/2"/>
</dbReference>
<dbReference type="EMBL" id="JADFTS010000005">
    <property type="protein sequence ID" value="KAF9604856.1"/>
    <property type="molecule type" value="Genomic_DNA"/>
</dbReference>
<dbReference type="CDD" id="cd10538">
    <property type="entry name" value="SET_SETDB-like"/>
    <property type="match status" value="1"/>
</dbReference>
<dbReference type="InterPro" id="IPR018848">
    <property type="entry name" value="WIYLD_domain"/>
</dbReference>
<evidence type="ECO:0000256" key="4">
    <source>
        <dbReference type="ARBA" id="ARBA00022679"/>
    </source>
</evidence>
<evidence type="ECO:0000259" key="10">
    <source>
        <dbReference type="PROSITE" id="PS50867"/>
    </source>
</evidence>
<accession>A0A835LZ81</accession>
<reference evidence="11 12" key="1">
    <citation type="submission" date="2020-10" db="EMBL/GenBank/DDBJ databases">
        <title>The Coptis chinensis genome and diversification of protoberbering-type alkaloids.</title>
        <authorList>
            <person name="Wang B."/>
            <person name="Shu S."/>
            <person name="Song C."/>
            <person name="Liu Y."/>
        </authorList>
    </citation>
    <scope>NUCLEOTIDE SEQUENCE [LARGE SCALE GENOMIC DNA]</scope>
    <source>
        <strain evidence="11">HL-2020</strain>
        <tissue evidence="11">Leaf</tissue>
    </source>
</reference>